<dbReference type="OrthoDB" id="4986073at2"/>
<dbReference type="SUPFAM" id="SSF46785">
    <property type="entry name" value="Winged helix' DNA-binding domain"/>
    <property type="match status" value="1"/>
</dbReference>
<comment type="caution">
    <text evidence="1">The sequence shown here is derived from an EMBL/GenBank/DDBJ whole genome shotgun (WGS) entry which is preliminary data.</text>
</comment>
<dbReference type="RefSeq" id="WP_138126683.1">
    <property type="nucleotide sequence ID" value="NZ_SWLG01000007.1"/>
</dbReference>
<evidence type="ECO:0000313" key="1">
    <source>
        <dbReference type="EMBL" id="TLS37217.1"/>
    </source>
</evidence>
<evidence type="ECO:0000313" key="2">
    <source>
        <dbReference type="Proteomes" id="UP000308230"/>
    </source>
</evidence>
<protein>
    <recommendedName>
        <fullName evidence="3">Transcriptional regulator</fullName>
    </recommendedName>
</protein>
<name>A0A5R9F0Y2_9BACL</name>
<dbReference type="Proteomes" id="UP000308230">
    <property type="component" value="Unassembled WGS sequence"/>
</dbReference>
<accession>A0A5R9F0Y2</accession>
<proteinExistence type="predicted"/>
<gene>
    <name evidence="1" type="ORF">FCL54_11870</name>
</gene>
<keyword evidence="2" id="KW-1185">Reference proteome</keyword>
<sequence>MKTRLLLIGHESNLNKVKTIAKEFPQLSIMTVEDQSEITPALSGKIDGVIVANPLQMPNEVSMLLDELPVFHMNYSAIALYTTLFKFFFNHNGNTSSPRMLSIDFFNKEDIRKQLAEEGISSERLRIKEYHASIDPAELINFHTGSWQKENEGAVITCHPEVYDSLKEEQVETYLITPTTPCVKSLLNSIIAKVKDYQKISQAENFRVRYEKAGSLLKEIGMSGTTIHRLGCLCDSIGSNNITAAELAKGFSITLRSARRILTTLEDHRIAKVIGEEQIKGRGRPRYVYHIDFNQFNVDKRLIPAYG</sequence>
<reference evidence="1 2" key="1">
    <citation type="submission" date="2019-04" db="EMBL/GenBank/DDBJ databases">
        <title>Bacillus caeni sp. nov., a bacterium isolated from mangrove sediment.</title>
        <authorList>
            <person name="Huang H."/>
            <person name="Mo K."/>
            <person name="Hu Y."/>
        </authorList>
    </citation>
    <scope>NUCLEOTIDE SEQUENCE [LARGE SCALE GENOMIC DNA]</scope>
    <source>
        <strain evidence="1 2">HB172195</strain>
    </source>
</reference>
<dbReference type="AlphaFoldDB" id="A0A5R9F0Y2"/>
<dbReference type="EMBL" id="SWLG01000007">
    <property type="protein sequence ID" value="TLS37217.1"/>
    <property type="molecule type" value="Genomic_DNA"/>
</dbReference>
<dbReference type="InterPro" id="IPR036390">
    <property type="entry name" value="WH_DNA-bd_sf"/>
</dbReference>
<organism evidence="1 2">
    <name type="scientific">Exobacillus caeni</name>
    <dbReference type="NCBI Taxonomy" id="2574798"/>
    <lineage>
        <taxon>Bacteria</taxon>
        <taxon>Bacillati</taxon>
        <taxon>Bacillota</taxon>
        <taxon>Bacilli</taxon>
        <taxon>Bacillales</taxon>
        <taxon>Guptibacillaceae</taxon>
        <taxon>Exobacillus</taxon>
    </lineage>
</organism>
<evidence type="ECO:0008006" key="3">
    <source>
        <dbReference type="Google" id="ProtNLM"/>
    </source>
</evidence>